<dbReference type="InterPro" id="IPR024788">
    <property type="entry name" value="Malectin-like_Carb-bd_dom"/>
</dbReference>
<dbReference type="Gene3D" id="3.30.200.20">
    <property type="entry name" value="Phosphorylase Kinase, domain 1"/>
    <property type="match status" value="2"/>
</dbReference>
<dbReference type="PROSITE" id="PS50011">
    <property type="entry name" value="PROTEIN_KINASE_DOM"/>
    <property type="match status" value="2"/>
</dbReference>
<evidence type="ECO:0000259" key="14">
    <source>
        <dbReference type="PROSITE" id="PS50011"/>
    </source>
</evidence>
<evidence type="ECO:0000256" key="8">
    <source>
        <dbReference type="ARBA" id="ARBA00022840"/>
    </source>
</evidence>
<evidence type="ECO:0000256" key="1">
    <source>
        <dbReference type="ARBA" id="ARBA00004479"/>
    </source>
</evidence>
<keyword evidence="16" id="KW-1185">Reference proteome</keyword>
<feature type="domain" description="Protein kinase" evidence="14">
    <location>
        <begin position="916"/>
        <end position="1204"/>
    </location>
</feature>
<reference evidence="15" key="1">
    <citation type="submission" date="2019-11" db="EMBL/GenBank/DDBJ databases">
        <authorList>
            <person name="Liu Y."/>
            <person name="Hou J."/>
            <person name="Li T.-Q."/>
            <person name="Guan C.-H."/>
            <person name="Wu X."/>
            <person name="Wu H.-Z."/>
            <person name="Ling F."/>
            <person name="Zhang R."/>
            <person name="Shi X.-G."/>
            <person name="Ren J.-P."/>
            <person name="Chen E.-F."/>
            <person name="Sun J.-M."/>
        </authorList>
    </citation>
    <scope>NUCLEOTIDE SEQUENCE</scope>
    <source>
        <strain evidence="15">Adult_tree_wgs_1</strain>
        <tissue evidence="15">Leaves</tissue>
    </source>
</reference>
<dbReference type="FunFam" id="1.10.510.10:FF:000252">
    <property type="entry name" value="Receptor-like protein kinase FERONIA"/>
    <property type="match status" value="1"/>
</dbReference>
<accession>A0A834LA85</accession>
<dbReference type="GO" id="GO:0005524">
    <property type="term" value="F:ATP binding"/>
    <property type="evidence" value="ECO:0007669"/>
    <property type="project" value="UniProtKB-UniRule"/>
</dbReference>
<dbReference type="PANTHER" id="PTHR27003">
    <property type="entry name" value="OS07G0166700 PROTEIN"/>
    <property type="match status" value="1"/>
</dbReference>
<keyword evidence="3" id="KW-0808">Transferase</keyword>
<dbReference type="InterPro" id="IPR000719">
    <property type="entry name" value="Prot_kinase_dom"/>
</dbReference>
<protein>
    <recommendedName>
        <fullName evidence="14">Protein kinase domain-containing protein</fullName>
    </recommendedName>
</protein>
<dbReference type="FunFam" id="2.60.120.430:FF:000007">
    <property type="entry name" value="FERONIA receptor-like kinase"/>
    <property type="match status" value="1"/>
</dbReference>
<dbReference type="Gene3D" id="2.60.120.430">
    <property type="entry name" value="Galactose-binding lectin"/>
    <property type="match status" value="2"/>
</dbReference>
<dbReference type="GO" id="GO:0004714">
    <property type="term" value="F:transmembrane receptor protein tyrosine kinase activity"/>
    <property type="evidence" value="ECO:0007669"/>
    <property type="project" value="InterPro"/>
</dbReference>
<feature type="chain" id="PRO_5033024503" description="Protein kinase domain-containing protein" evidence="13">
    <location>
        <begin position="26"/>
        <end position="1336"/>
    </location>
</feature>
<evidence type="ECO:0000256" key="5">
    <source>
        <dbReference type="ARBA" id="ARBA00022729"/>
    </source>
</evidence>
<evidence type="ECO:0000313" key="15">
    <source>
        <dbReference type="EMBL" id="KAF7130033.1"/>
    </source>
</evidence>
<dbReference type="InterPro" id="IPR008271">
    <property type="entry name" value="Ser/Thr_kinase_AS"/>
</dbReference>
<keyword evidence="4" id="KW-0812">Transmembrane</keyword>
<evidence type="ECO:0000256" key="11">
    <source>
        <dbReference type="ARBA" id="ARBA00023180"/>
    </source>
</evidence>
<keyword evidence="7" id="KW-0418">Kinase</keyword>
<keyword evidence="2" id="KW-0723">Serine/threonine-protein kinase</keyword>
<evidence type="ECO:0000256" key="9">
    <source>
        <dbReference type="ARBA" id="ARBA00022989"/>
    </source>
</evidence>
<evidence type="ECO:0000256" key="13">
    <source>
        <dbReference type="SAM" id="SignalP"/>
    </source>
</evidence>
<evidence type="ECO:0000256" key="6">
    <source>
        <dbReference type="ARBA" id="ARBA00022741"/>
    </source>
</evidence>
<dbReference type="SUPFAM" id="SSF56112">
    <property type="entry name" value="Protein kinase-like (PK-like)"/>
    <property type="match status" value="2"/>
</dbReference>
<comment type="caution">
    <text evidence="15">The sequence shown here is derived from an EMBL/GenBank/DDBJ whole genome shotgun (WGS) entry which is preliminary data.</text>
</comment>
<evidence type="ECO:0000256" key="10">
    <source>
        <dbReference type="ARBA" id="ARBA00023136"/>
    </source>
</evidence>
<evidence type="ECO:0000256" key="2">
    <source>
        <dbReference type="ARBA" id="ARBA00022527"/>
    </source>
</evidence>
<dbReference type="SMART" id="SM00220">
    <property type="entry name" value="S_TKc"/>
    <property type="match status" value="1"/>
</dbReference>
<feature type="binding site" evidence="12">
    <location>
        <position position="535"/>
    </location>
    <ligand>
        <name>ATP</name>
        <dbReference type="ChEBI" id="CHEBI:30616"/>
    </ligand>
</feature>
<dbReference type="InterPro" id="IPR045272">
    <property type="entry name" value="ANXUR1/2-like"/>
</dbReference>
<dbReference type="PROSITE" id="PS00108">
    <property type="entry name" value="PROTEIN_KINASE_ST"/>
    <property type="match status" value="1"/>
</dbReference>
<dbReference type="EMBL" id="WJXA01000010">
    <property type="protein sequence ID" value="KAF7130033.1"/>
    <property type="molecule type" value="Genomic_DNA"/>
</dbReference>
<evidence type="ECO:0000256" key="3">
    <source>
        <dbReference type="ARBA" id="ARBA00022679"/>
    </source>
</evidence>
<dbReference type="GO" id="GO:0009506">
    <property type="term" value="C:plasmodesma"/>
    <property type="evidence" value="ECO:0007669"/>
    <property type="project" value="TreeGrafter"/>
</dbReference>
<dbReference type="PANTHER" id="PTHR27003:SF467">
    <property type="entry name" value="PROTEIN KINASE DOMAIN-CONTAINING PROTEIN"/>
    <property type="match status" value="1"/>
</dbReference>
<keyword evidence="11" id="KW-0325">Glycoprotein</keyword>
<dbReference type="FunFam" id="3.30.200.20:FF:000645">
    <property type="entry name" value="Receptor-like protein kinase FERONIA"/>
    <property type="match status" value="1"/>
</dbReference>
<dbReference type="GO" id="GO:0010038">
    <property type="term" value="P:response to metal ion"/>
    <property type="evidence" value="ECO:0007669"/>
    <property type="project" value="UniProtKB-ARBA"/>
</dbReference>
<keyword evidence="8 12" id="KW-0067">ATP-binding</keyword>
<sequence length="1336" mass="150505">MLMHRSLSALISLLFFLPNFSLTIAVNFPAPYAPIDNLAINCGSSGNSTTPDGRVWIGDIGSKFSQLQQHKSKSVTSKAFHQLSDTVHLVPYMTARISHSQFSYTFKVNPGQKFVRLHFFPVSYPGFERSQAFFTVKAGPYTLLSNFSASLTAGALGKKSFVREFCLNVVENQALTITFFPSPSSASDVAYAFINGIEIVSMPTGLYYTQGNDPGTVVVGQNYRFYIENNTALEVVQRLNVGGSSISSIEDNGMYREWLEDSNHLIESNVVPMSTAIPVEYTCIPTYIAPQKVYQTAWSVGPTRNSIQMNNFTWKVPVDLGYRYLIRLHFCELQYGIKDEGQRQFRISINKQIAETYADIIKWSGGNGVAVYRDYVAMMEGDRMESKRDLLIALQPHCHNADPILNGVEIFKLSNPDNNLAGPNAKPLVDALASKMPKPRKLASVFHIVNAIVNRIVVLITFVCVFVHQLRIWAEYSWETNISQSSPKETCRRFSLAEMLSATSNFDDALIIGRGGFGKVYRGLIDLGATTVAIKRLNSTSKQGPHEFWTEIEMLSELRHTHLVSLIGYCDDCQEMILVYEYMAHGTLADHIHKVGRHHTGISNLSWEQRLNICIGAARGLNYLHAGTHQSVIHRDVKSTNILLDQKWVAKVSDFGLSKMSSTTHSGSYVSTNVKGTFGYFDPEYFFTRRLTRKSDVYAFGVILLEVLCGRPAVDIRLEEERHNLAVWAQHCIREGIIHQIIDPHLKTQISPHCLKLFTEVAMKCLHSYSKDRPTMDDVVGSLELALAAQESSSSCTEEAINIGGAEINQISGTVCLDGADLQYMENSTFEQDYTFLSSITTKLTNTKLVMKPSAKGKDLKREKTNKDNRGGSLWWLRNPFTRSAKKPKEKSLVALEDLWRRFSLSEIRAATNNFDEDLIIGGPSYFDKLYKGYIGDSILVFAIKRFITTSNREDYCRPSTEILEEVHQKLHQLQIPVGYCNDEGEMIVVYDYMGNGSLGDHLFRMNGDHLPWKKRLEICISVARGLQHVHSSFRQILTHHVEINTNKIMLDNDWVPKFQLDINWFPCDSGSMYSEVLVPSNVATIDESLMPVVSTRYYAPEYLASGGVMKEANVYSLGVVLLDVFYGCNALNPIRHCGHWTSVECFKSCMNKKCIGHIIDPYLMGNVTPECFREFVKIINDCLLRERNKRPSMDDVVRRLEFTLELLETSGDHAQVSGASNGDQSDKSIKEAVCRAYNNALFNNNDPLFIDRDYIVMDPNATSYCGPLDQDEMSYDLYPTDAALWSNPWPASDDSDYHSTNSDEERQSKRLYATVVRASRVDAAYYHRSTPSSVA</sequence>
<dbReference type="CDD" id="cd14066">
    <property type="entry name" value="STKc_IRAK"/>
    <property type="match status" value="1"/>
</dbReference>
<gene>
    <name evidence="15" type="ORF">RHSIM_Rhsim10G0055100</name>
</gene>
<dbReference type="InterPro" id="IPR001245">
    <property type="entry name" value="Ser-Thr/Tyr_kinase_cat_dom"/>
</dbReference>
<proteinExistence type="predicted"/>
<dbReference type="OrthoDB" id="1720310at2759"/>
<name>A0A834LA85_RHOSS</name>
<dbReference type="PROSITE" id="PS00107">
    <property type="entry name" value="PROTEIN_KINASE_ATP"/>
    <property type="match status" value="1"/>
</dbReference>
<dbReference type="InterPro" id="IPR011009">
    <property type="entry name" value="Kinase-like_dom_sf"/>
</dbReference>
<evidence type="ECO:0000256" key="4">
    <source>
        <dbReference type="ARBA" id="ARBA00022692"/>
    </source>
</evidence>
<organism evidence="15 16">
    <name type="scientific">Rhododendron simsii</name>
    <name type="common">Sims's rhododendron</name>
    <dbReference type="NCBI Taxonomy" id="118357"/>
    <lineage>
        <taxon>Eukaryota</taxon>
        <taxon>Viridiplantae</taxon>
        <taxon>Streptophyta</taxon>
        <taxon>Embryophyta</taxon>
        <taxon>Tracheophyta</taxon>
        <taxon>Spermatophyta</taxon>
        <taxon>Magnoliopsida</taxon>
        <taxon>eudicotyledons</taxon>
        <taxon>Gunneridae</taxon>
        <taxon>Pentapetalae</taxon>
        <taxon>asterids</taxon>
        <taxon>Ericales</taxon>
        <taxon>Ericaceae</taxon>
        <taxon>Ericoideae</taxon>
        <taxon>Rhodoreae</taxon>
        <taxon>Rhododendron</taxon>
    </lineage>
</organism>
<dbReference type="Pfam" id="PF12819">
    <property type="entry name" value="Malectin_like"/>
    <property type="match status" value="1"/>
</dbReference>
<comment type="subcellular location">
    <subcellularLocation>
        <location evidence="1">Membrane</location>
        <topology evidence="1">Single-pass type I membrane protein</topology>
    </subcellularLocation>
</comment>
<keyword evidence="10" id="KW-0472">Membrane</keyword>
<dbReference type="Proteomes" id="UP000626092">
    <property type="component" value="Unassembled WGS sequence"/>
</dbReference>
<dbReference type="Gene3D" id="1.10.510.10">
    <property type="entry name" value="Transferase(Phosphotransferase) domain 1"/>
    <property type="match status" value="2"/>
</dbReference>
<dbReference type="GO" id="GO:0004674">
    <property type="term" value="F:protein serine/threonine kinase activity"/>
    <property type="evidence" value="ECO:0007669"/>
    <property type="project" value="UniProtKB-KW"/>
</dbReference>
<dbReference type="FunFam" id="2.60.120.430:FF:000003">
    <property type="entry name" value="FERONIA receptor-like kinase"/>
    <property type="match status" value="1"/>
</dbReference>
<keyword evidence="5 13" id="KW-0732">Signal</keyword>
<feature type="domain" description="Protein kinase" evidence="14">
    <location>
        <begin position="506"/>
        <end position="787"/>
    </location>
</feature>
<keyword evidence="6 12" id="KW-0547">Nucleotide-binding</keyword>
<dbReference type="InterPro" id="IPR017441">
    <property type="entry name" value="Protein_kinase_ATP_BS"/>
</dbReference>
<evidence type="ECO:0000313" key="16">
    <source>
        <dbReference type="Proteomes" id="UP000626092"/>
    </source>
</evidence>
<evidence type="ECO:0000256" key="7">
    <source>
        <dbReference type="ARBA" id="ARBA00022777"/>
    </source>
</evidence>
<feature type="signal peptide" evidence="13">
    <location>
        <begin position="1"/>
        <end position="25"/>
    </location>
</feature>
<dbReference type="Pfam" id="PF07714">
    <property type="entry name" value="PK_Tyr_Ser-Thr"/>
    <property type="match status" value="2"/>
</dbReference>
<dbReference type="GO" id="GO:0005886">
    <property type="term" value="C:plasma membrane"/>
    <property type="evidence" value="ECO:0007669"/>
    <property type="project" value="TreeGrafter"/>
</dbReference>
<keyword evidence="9" id="KW-1133">Transmembrane helix</keyword>
<evidence type="ECO:0000256" key="12">
    <source>
        <dbReference type="PROSITE-ProRule" id="PRU10141"/>
    </source>
</evidence>